<feature type="binding site" evidence="10">
    <location>
        <position position="279"/>
    </location>
    <ligand>
        <name>Mn(2+)</name>
        <dbReference type="ChEBI" id="CHEBI:29035"/>
    </ligand>
</feature>
<keyword evidence="3" id="KW-0808">Transferase</keyword>
<evidence type="ECO:0000256" key="1">
    <source>
        <dbReference type="ARBA" id="ARBA00004127"/>
    </source>
</evidence>
<feature type="binding site" evidence="10">
    <location>
        <position position="303"/>
    </location>
    <ligand>
        <name>Mn(2+)</name>
        <dbReference type="ChEBI" id="CHEBI:29035"/>
    </ligand>
</feature>
<dbReference type="InterPro" id="IPR029044">
    <property type="entry name" value="Nucleotide-diphossugar_trans"/>
</dbReference>
<evidence type="ECO:0000256" key="6">
    <source>
        <dbReference type="ARBA" id="ARBA00023136"/>
    </source>
</evidence>
<dbReference type="PANTHER" id="PTHR13301">
    <property type="entry name" value="X-BOX TRANSCRIPTION FACTOR-RELATED"/>
    <property type="match status" value="1"/>
</dbReference>
<keyword evidence="7" id="KW-0961">Cell wall biogenesis/degradation</keyword>
<evidence type="ECO:0000256" key="9">
    <source>
        <dbReference type="PIRSR" id="PIRSR605150-2"/>
    </source>
</evidence>
<feature type="binding site" evidence="9">
    <location>
        <position position="113"/>
    </location>
    <ligand>
        <name>UDP-alpha-D-glucose</name>
        <dbReference type="ChEBI" id="CHEBI:58885"/>
    </ligand>
</feature>
<dbReference type="GO" id="GO:0071555">
    <property type="term" value="P:cell wall organization"/>
    <property type="evidence" value="ECO:0007669"/>
    <property type="project" value="UniProtKB-KW"/>
</dbReference>
<feature type="transmembrane region" description="Helical" evidence="11">
    <location>
        <begin position="592"/>
        <end position="611"/>
    </location>
</feature>
<protein>
    <recommendedName>
        <fullName evidence="14">Cellulose synthase-like protein H1</fullName>
    </recommendedName>
</protein>
<evidence type="ECO:0000256" key="5">
    <source>
        <dbReference type="ARBA" id="ARBA00022989"/>
    </source>
</evidence>
<evidence type="ECO:0000256" key="11">
    <source>
        <dbReference type="SAM" id="Phobius"/>
    </source>
</evidence>
<dbReference type="OrthoDB" id="72851at2759"/>
<evidence type="ECO:0000256" key="3">
    <source>
        <dbReference type="ARBA" id="ARBA00022679"/>
    </source>
</evidence>
<dbReference type="GO" id="GO:0030244">
    <property type="term" value="P:cellulose biosynthetic process"/>
    <property type="evidence" value="ECO:0000318"/>
    <property type="project" value="GO_Central"/>
</dbReference>
<dbReference type="HOGENOM" id="CLU_001418_3_3_1"/>
<accession>W1PM01</accession>
<organism evidence="12 13">
    <name type="scientific">Amborella trichopoda</name>
    <dbReference type="NCBI Taxonomy" id="13333"/>
    <lineage>
        <taxon>Eukaryota</taxon>
        <taxon>Viridiplantae</taxon>
        <taxon>Streptophyta</taxon>
        <taxon>Embryophyta</taxon>
        <taxon>Tracheophyta</taxon>
        <taxon>Spermatophyta</taxon>
        <taxon>Magnoliopsida</taxon>
        <taxon>Amborellales</taxon>
        <taxon>Amborellaceae</taxon>
        <taxon>Amborella</taxon>
    </lineage>
</organism>
<keyword evidence="13" id="KW-1185">Reference proteome</keyword>
<evidence type="ECO:0000313" key="12">
    <source>
        <dbReference type="EMBL" id="ERN08696.1"/>
    </source>
</evidence>
<feature type="transmembrane region" description="Helical" evidence="11">
    <location>
        <begin position="711"/>
        <end position="729"/>
    </location>
</feature>
<feature type="binding site" evidence="9">
    <location>
        <position position="142"/>
    </location>
    <ligand>
        <name>UDP-alpha-D-glucose</name>
        <dbReference type="ChEBI" id="CHEBI:58885"/>
    </ligand>
</feature>
<dbReference type="GO" id="GO:0005886">
    <property type="term" value="C:plasma membrane"/>
    <property type="evidence" value="ECO:0000318"/>
    <property type="project" value="GO_Central"/>
</dbReference>
<dbReference type="Gene3D" id="3.90.550.10">
    <property type="entry name" value="Spore Coat Polysaccharide Biosynthesis Protein SpsA, Chain A"/>
    <property type="match status" value="1"/>
</dbReference>
<dbReference type="KEGG" id="atr:18436830"/>
<dbReference type="InterPro" id="IPR005150">
    <property type="entry name" value="Cellulose_synth"/>
</dbReference>
<dbReference type="Proteomes" id="UP000017836">
    <property type="component" value="Unassembled WGS sequence"/>
</dbReference>
<keyword evidence="6 11" id="KW-0472">Membrane</keyword>
<dbReference type="eggNOG" id="ENOG502QTT0">
    <property type="taxonomic scope" value="Eukaryota"/>
</dbReference>
<dbReference type="EMBL" id="KI393256">
    <property type="protein sequence ID" value="ERN08696.1"/>
    <property type="molecule type" value="Genomic_DNA"/>
</dbReference>
<gene>
    <name evidence="12" type="ORF">AMTR_s00017p00225060</name>
</gene>
<proteinExistence type="predicted"/>
<dbReference type="GO" id="GO:0016760">
    <property type="term" value="F:cellulose synthase (UDP-forming) activity"/>
    <property type="evidence" value="ECO:0007669"/>
    <property type="project" value="InterPro"/>
</dbReference>
<feature type="transmembrane region" description="Helical" evidence="11">
    <location>
        <begin position="550"/>
        <end position="572"/>
    </location>
</feature>
<keyword evidence="5 11" id="KW-1133">Transmembrane helix</keyword>
<dbReference type="SUPFAM" id="SSF53448">
    <property type="entry name" value="Nucleotide-diphospho-sugar transferases"/>
    <property type="match status" value="1"/>
</dbReference>
<feature type="active site" evidence="8">
    <location>
        <position position="480"/>
    </location>
</feature>
<feature type="transmembrane region" description="Helical" evidence="11">
    <location>
        <begin position="682"/>
        <end position="704"/>
    </location>
</feature>
<evidence type="ECO:0008006" key="14">
    <source>
        <dbReference type="Google" id="ProtNLM"/>
    </source>
</evidence>
<keyword evidence="2" id="KW-0328">Glycosyltransferase</keyword>
<dbReference type="AlphaFoldDB" id="W1PM01"/>
<feature type="transmembrane region" description="Helical" evidence="11">
    <location>
        <begin position="51"/>
        <end position="72"/>
    </location>
</feature>
<evidence type="ECO:0000313" key="13">
    <source>
        <dbReference type="Proteomes" id="UP000017836"/>
    </source>
</evidence>
<evidence type="ECO:0000256" key="4">
    <source>
        <dbReference type="ARBA" id="ARBA00022692"/>
    </source>
</evidence>
<sequence>MASQNSSPPLQQRLKVDRKFMNAFSLLLLLLLLSFMSYRLATLPTLEGLEYWFWALALACETCFTWLWLLSINGNWNPVLFKTYPERLPLRFKSELELPAIDVFVTTADPFMEPPIIVINTVLSILAVDYPTSKFAVYVSDDACSIITFYSLSMASEFARTWVPFCKKHNVSVRAPFMYFSDNTAASDSFSPEFLSEWKMVKSQYEELCRRVSEAVSGSCKYHQYMRSEDLAFFSRIERGDHPSVVKVIVENGEKGSEGVGHLIYIGREKRRKHRHHFKAGAMNTLFRVSGVMTNAPFTMNVDCDMFVNNPRCFYEALCLLFGFESERDAGFVQFPQVFYGGLKDDPFGNQLKVLYHTLGRGFAGLQGMLYSGTGCFHRRKAIYGAQPPELPNGKGQLTKYMNGSDEAKMEELESIFGHSEEFLKSVVCILSEDGYLGSYNPVSLASTLEAAHEVARCTYENHTQWGDKVGLVYGSTTEDVLSGLRLHSMGWKSASCTPEPPGFLGCAPSSGPESLTQSKRWATGILEVLVGSHSPLLAVVTKKLQFRQCWAYITITVWALCSLPELCYATLPAICILTGRSFLPKVTQSDALFPISLFILFNLYSIIEYWQIKLSLREWWNNQRMARINCTSAWLFGLFDVILKLLHLSETVFVVTPKDDHGSSGDEAKDRGRLTFDSSLLFLPPTTLLLLNLAALGAGIPMLTSGDISLVGEMVCSAWVVASFFPFAKGLVRKGRYGLPWSTIFKSGVIASFIVHVCRYIA</sequence>
<reference evidence="13" key="1">
    <citation type="journal article" date="2013" name="Science">
        <title>The Amborella genome and the evolution of flowering plants.</title>
        <authorList>
            <consortium name="Amborella Genome Project"/>
        </authorList>
    </citation>
    <scope>NUCLEOTIDE SEQUENCE [LARGE SCALE GENOMIC DNA]</scope>
</reference>
<dbReference type="GO" id="GO:0012505">
    <property type="term" value="C:endomembrane system"/>
    <property type="evidence" value="ECO:0007669"/>
    <property type="project" value="UniProtKB-SubCell"/>
</dbReference>
<feature type="active site" evidence="8">
    <location>
        <position position="142"/>
    </location>
</feature>
<dbReference type="GO" id="GO:0009833">
    <property type="term" value="P:plant-type primary cell wall biogenesis"/>
    <property type="evidence" value="ECO:0000318"/>
    <property type="project" value="GO_Central"/>
</dbReference>
<dbReference type="Pfam" id="PF03552">
    <property type="entry name" value="Cellulose_synt"/>
    <property type="match status" value="2"/>
</dbReference>
<dbReference type="GO" id="GO:0016759">
    <property type="term" value="F:cellulose synthase activity"/>
    <property type="evidence" value="ECO:0000318"/>
    <property type="project" value="GO_Central"/>
</dbReference>
<evidence type="ECO:0000256" key="7">
    <source>
        <dbReference type="ARBA" id="ARBA00023316"/>
    </source>
</evidence>
<evidence type="ECO:0000256" key="8">
    <source>
        <dbReference type="PIRSR" id="PIRSR605150-1"/>
    </source>
</evidence>
<evidence type="ECO:0000256" key="2">
    <source>
        <dbReference type="ARBA" id="ARBA00022676"/>
    </source>
</evidence>
<comment type="subcellular location">
    <subcellularLocation>
        <location evidence="1">Endomembrane system</location>
        <topology evidence="1">Multi-pass membrane protein</topology>
    </subcellularLocation>
</comment>
<dbReference type="Gramene" id="ERN08696">
    <property type="protein sequence ID" value="ERN08696"/>
    <property type="gene ID" value="AMTR_s00017p00225060"/>
</dbReference>
<name>W1PM01_AMBTC</name>
<keyword evidence="4 11" id="KW-0812">Transmembrane</keyword>
<dbReference type="OMA" id="HERFEHK"/>
<evidence type="ECO:0000256" key="10">
    <source>
        <dbReference type="PIRSR" id="PIRSR605150-3"/>
    </source>
</evidence>